<accession>K5WKZ1</accession>
<evidence type="ECO:0000313" key="2">
    <source>
        <dbReference type="Proteomes" id="UP000008370"/>
    </source>
</evidence>
<dbReference type="AlphaFoldDB" id="K5WKZ1"/>
<dbReference type="Proteomes" id="UP000008370">
    <property type="component" value="Unassembled WGS sequence"/>
</dbReference>
<gene>
    <name evidence="1" type="ORF">PHACADRAFT_250976</name>
</gene>
<dbReference type="RefSeq" id="XP_007392635.1">
    <property type="nucleotide sequence ID" value="XM_007392573.1"/>
</dbReference>
<reference evidence="1 2" key="1">
    <citation type="journal article" date="2012" name="BMC Genomics">
        <title>Comparative genomics of the white-rot fungi, Phanerochaete carnosa and P. chrysosporium, to elucidate the genetic basis of the distinct wood types they colonize.</title>
        <authorList>
            <person name="Suzuki H."/>
            <person name="MacDonald J."/>
            <person name="Syed K."/>
            <person name="Salamov A."/>
            <person name="Hori C."/>
            <person name="Aerts A."/>
            <person name="Henrissat B."/>
            <person name="Wiebenga A."/>
            <person name="vanKuyk P.A."/>
            <person name="Barry K."/>
            <person name="Lindquist E."/>
            <person name="LaButti K."/>
            <person name="Lapidus A."/>
            <person name="Lucas S."/>
            <person name="Coutinho P."/>
            <person name="Gong Y."/>
            <person name="Samejima M."/>
            <person name="Mahadevan R."/>
            <person name="Abou-Zaid M."/>
            <person name="de Vries R.P."/>
            <person name="Igarashi K."/>
            <person name="Yadav J.S."/>
            <person name="Grigoriev I.V."/>
            <person name="Master E.R."/>
        </authorList>
    </citation>
    <scope>NUCLEOTIDE SEQUENCE [LARGE SCALE GENOMIC DNA]</scope>
    <source>
        <strain evidence="1 2">HHB-10118-sp</strain>
    </source>
</reference>
<organism evidence="1 2">
    <name type="scientific">Phanerochaete carnosa (strain HHB-10118-sp)</name>
    <name type="common">White-rot fungus</name>
    <name type="synonym">Peniophora carnosa</name>
    <dbReference type="NCBI Taxonomy" id="650164"/>
    <lineage>
        <taxon>Eukaryota</taxon>
        <taxon>Fungi</taxon>
        <taxon>Dikarya</taxon>
        <taxon>Basidiomycota</taxon>
        <taxon>Agaricomycotina</taxon>
        <taxon>Agaricomycetes</taxon>
        <taxon>Polyporales</taxon>
        <taxon>Phanerochaetaceae</taxon>
        <taxon>Phanerochaete</taxon>
    </lineage>
</organism>
<dbReference type="KEGG" id="pco:PHACADRAFT_250976"/>
<evidence type="ECO:0000313" key="1">
    <source>
        <dbReference type="EMBL" id="EKM60090.1"/>
    </source>
</evidence>
<sequence>MGDSNTLSRRRRLSLLVRLSSKPHSPLASQGASPVCAALPILSTAHRRRFNTVDYSLPTDIVVATSSQQWEPSKMTVPEPELENLPDALSFFFSPALRQLPAHAPFTNLRMATSRF</sequence>
<dbReference type="EMBL" id="JH930469">
    <property type="protein sequence ID" value="EKM60090.1"/>
    <property type="molecule type" value="Genomic_DNA"/>
</dbReference>
<dbReference type="InParanoid" id="K5WKZ1"/>
<protein>
    <submittedName>
        <fullName evidence="1">Uncharacterized protein</fullName>
    </submittedName>
</protein>
<dbReference type="HOGENOM" id="CLU_2102735_0_0_1"/>
<feature type="non-terminal residue" evidence="1">
    <location>
        <position position="116"/>
    </location>
</feature>
<keyword evidence="2" id="KW-1185">Reference proteome</keyword>
<dbReference type="GeneID" id="18915077"/>
<proteinExistence type="predicted"/>
<name>K5WKZ1_PHACS</name>